<dbReference type="EMBL" id="BKCJ010085140">
    <property type="protein sequence ID" value="GEX01595.1"/>
    <property type="molecule type" value="Genomic_DNA"/>
</dbReference>
<feature type="coiled-coil region" evidence="3">
    <location>
        <begin position="857"/>
        <end position="902"/>
    </location>
</feature>
<dbReference type="InterPro" id="IPR036397">
    <property type="entry name" value="RNaseH_sf"/>
</dbReference>
<reference evidence="7" key="1">
    <citation type="journal article" date="2019" name="Sci. Rep.">
        <title>Draft genome of Tanacetum cinerariifolium, the natural source of mosquito coil.</title>
        <authorList>
            <person name="Yamashiro T."/>
            <person name="Shiraishi A."/>
            <person name="Satake H."/>
            <person name="Nakayama K."/>
        </authorList>
    </citation>
    <scope>NUCLEOTIDE SEQUENCE</scope>
</reference>
<evidence type="ECO:0000256" key="1">
    <source>
        <dbReference type="ARBA" id="ARBA00022723"/>
    </source>
</evidence>
<evidence type="ECO:0000256" key="2">
    <source>
        <dbReference type="ARBA" id="ARBA00022801"/>
    </source>
</evidence>
<dbReference type="Pfam" id="PF07727">
    <property type="entry name" value="RVT_2"/>
    <property type="match status" value="1"/>
</dbReference>
<evidence type="ECO:0000259" key="5">
    <source>
        <dbReference type="Pfam" id="PF07727"/>
    </source>
</evidence>
<evidence type="ECO:0000256" key="3">
    <source>
        <dbReference type="SAM" id="Coils"/>
    </source>
</evidence>
<dbReference type="PANTHER" id="PTHR42648">
    <property type="entry name" value="TRANSPOSASE, PUTATIVE-RELATED"/>
    <property type="match status" value="1"/>
</dbReference>
<organism evidence="7">
    <name type="scientific">Tanacetum cinerariifolium</name>
    <name type="common">Dalmatian daisy</name>
    <name type="synonym">Chrysanthemum cinerariifolium</name>
    <dbReference type="NCBI Taxonomy" id="118510"/>
    <lineage>
        <taxon>Eukaryota</taxon>
        <taxon>Viridiplantae</taxon>
        <taxon>Streptophyta</taxon>
        <taxon>Embryophyta</taxon>
        <taxon>Tracheophyta</taxon>
        <taxon>Spermatophyta</taxon>
        <taxon>Magnoliopsida</taxon>
        <taxon>eudicotyledons</taxon>
        <taxon>Gunneridae</taxon>
        <taxon>Pentapetalae</taxon>
        <taxon>asterids</taxon>
        <taxon>campanulids</taxon>
        <taxon>Asterales</taxon>
        <taxon>Asteraceae</taxon>
        <taxon>Asteroideae</taxon>
        <taxon>Anthemideae</taxon>
        <taxon>Anthemidinae</taxon>
        <taxon>Tanacetum</taxon>
    </lineage>
</organism>
<name>A0A699H0S2_TANCI</name>
<feature type="domain" description="Reverse transcriptase Ty1/copia-type" evidence="5">
    <location>
        <begin position="281"/>
        <end position="418"/>
    </location>
</feature>
<dbReference type="PANTHER" id="PTHR42648:SF32">
    <property type="entry name" value="RIBONUCLEASE H-LIKE DOMAIN, GAG-PRE-INTEGRASE DOMAIN PROTEIN-RELATED"/>
    <property type="match status" value="1"/>
</dbReference>
<dbReference type="SUPFAM" id="SSF53098">
    <property type="entry name" value="Ribonuclease H-like"/>
    <property type="match status" value="1"/>
</dbReference>
<dbReference type="GO" id="GO:0003676">
    <property type="term" value="F:nucleic acid binding"/>
    <property type="evidence" value="ECO:0007669"/>
    <property type="project" value="InterPro"/>
</dbReference>
<dbReference type="InterPro" id="IPR012337">
    <property type="entry name" value="RNaseH-like_sf"/>
</dbReference>
<feature type="coiled-coil region" evidence="3">
    <location>
        <begin position="659"/>
        <end position="714"/>
    </location>
</feature>
<feature type="domain" description="Retroviral polymerase SH3-like" evidence="6">
    <location>
        <begin position="96"/>
        <end position="143"/>
    </location>
</feature>
<feature type="region of interest" description="Disordered" evidence="4">
    <location>
        <begin position="602"/>
        <end position="624"/>
    </location>
</feature>
<keyword evidence="1" id="KW-0479">Metal-binding</keyword>
<comment type="caution">
    <text evidence="7">The sequence shown here is derived from an EMBL/GenBank/DDBJ whole genome shotgun (WGS) entry which is preliminary data.</text>
</comment>
<keyword evidence="3" id="KW-0175">Coiled coil</keyword>
<feature type="region of interest" description="Disordered" evidence="4">
    <location>
        <begin position="1158"/>
        <end position="1181"/>
    </location>
</feature>
<evidence type="ECO:0000259" key="6">
    <source>
        <dbReference type="Pfam" id="PF25597"/>
    </source>
</evidence>
<dbReference type="GO" id="GO:0046872">
    <property type="term" value="F:metal ion binding"/>
    <property type="evidence" value="ECO:0007669"/>
    <property type="project" value="UniProtKB-KW"/>
</dbReference>
<dbReference type="GO" id="GO:0016787">
    <property type="term" value="F:hydrolase activity"/>
    <property type="evidence" value="ECO:0007669"/>
    <property type="project" value="UniProtKB-KW"/>
</dbReference>
<dbReference type="InterPro" id="IPR057670">
    <property type="entry name" value="SH3_retrovirus"/>
</dbReference>
<dbReference type="Gene3D" id="3.30.420.10">
    <property type="entry name" value="Ribonuclease H-like superfamily/Ribonuclease H"/>
    <property type="match status" value="1"/>
</dbReference>
<dbReference type="Pfam" id="PF25597">
    <property type="entry name" value="SH3_retrovirus"/>
    <property type="match status" value="1"/>
</dbReference>
<feature type="region of interest" description="Disordered" evidence="4">
    <location>
        <begin position="175"/>
        <end position="203"/>
    </location>
</feature>
<dbReference type="InterPro" id="IPR013103">
    <property type="entry name" value="RVT_2"/>
</dbReference>
<accession>A0A699H0S2</accession>
<proteinExistence type="predicted"/>
<dbReference type="InterPro" id="IPR039537">
    <property type="entry name" value="Retrotran_Ty1/copia-like"/>
</dbReference>
<evidence type="ECO:0000313" key="7">
    <source>
        <dbReference type="EMBL" id="GEX01595.1"/>
    </source>
</evidence>
<gene>
    <name evidence="7" type="ORF">Tci_273570</name>
</gene>
<sequence>MKGILRQFSVARTPQQNRVDERRNMTLIEAAWTMLADSKLPTTFCAEAVNTACCVQNIVLVVKPHNKTPYKLFHGRIPTLSFMRPFGCPVTIINTIDHLGKFDGKDDEGFFVGYSLNSKSFRVFNSRTRIVEENLNIRFSESTPIVVGSGPDWLFDIDALTRKIKYEPIVAGTQSNGFADPKSSNDDGSKPSSDDKKNIDEDPRKGNEYVITFEFSRDDEDDSAVADMNNLDTTIQVSPILTTRIHKDHTLYQVIRDLQSATQTRKMSKNLEEHRTQKGNSCIERFKLDRGYVGRASTIQVIRRYTQEEEIGYDEVFAPVTRIEAIRLFLAYASFKDFVVYQMDVKSTFLYGKIEKEVYVCQPPGFKDPNFPDRVYKVEKALYGLHQAPRDWYETLSTYLLDNGFQKGKIDKTLFIKRHKGLQVKQKKDGTFISQDKYVAKILNKFRFTEVKNASTPMKTQKPLLKDEDGEEVDVHMYRSMIGSLMYLTSSRPDIMFAVCACARYQVNSKSDGFTQIVDFLNAHPIRYALSVNPTIYISCIEQFWSTVMAKTINGEAHLHPKVDGKKIIITESSVRRDLRLTYEEDEAVHKELGDRLVRATTTASSLEAKQDNGGSPRRQETMKDTISQTRFVRISKQSNDSLLARGNTLQSDEDRMKLDELMALCTNLQNKVLDLEQTKTTQKKEIASQHDEIASLKMRVKKLEKRNRSRTHELKRLYKVGLSTRVESSGDEESLDEVFNNDVDKEMFDVDVLDNEEVFVAEHEVAAKRVNNEVNVVEEVVKVIKTAKLIIDAAQDSVAGDIVSTVSVAITDKGKGITIEEPVKPKKKDQIRLDEEAALKLQAAFNEEERLAREKAKKVKEANIALIEEYDDIQAKIDVDHQLAERLQAQEQEELSDAENATLFQQLLEKRRKHFSANRVEEKRNKPPTQAQQRKITCTYLKNIEGSRSDPTLLNNFEMDTEGPSDLPVPDLRTMEELCQPSLNGQGGPIAPIAIQATNFGLKNDMIQQLLQTVKLVVVLVPSPIVQPPLARLKTFILQEPAKGANQGQNQPQAYQAPAYQALVYQAPVHPPQIPQPQVVTTNEFTNFMKENDVILKNMQTNMTSLTNSNLELKNMFVERETEVTKDTVHPTNNGSTEDVQHPVFPTESLILNSEPVASPVSAPRPNQRPSIPYPSRLQDQKLRDKANDQLEKFFQIFKDLNFNISFVDALILMPNFGPSIKSLLTNKDKLCELAKTSLNKHCSVVLLKKLPEKLGDPSKFLIPCDFPGLAECLAFADLGASINLMPLSVWNKLPLPDLSLTCMTLELADHFDADPRVPLILGRSFLKIERDLIDVFEGELTLHVGKEAITFNLDQTSRYSANYNDMTSKRIDVIDMACEEYSQEVLGFFDVIASGNPTP</sequence>
<keyword evidence="2" id="KW-0378">Hydrolase</keyword>
<protein>
    <submittedName>
        <fullName evidence="7">Retrovirus-related Pol polyprotein from transposon TNT 1-94</fullName>
    </submittedName>
</protein>
<evidence type="ECO:0000256" key="4">
    <source>
        <dbReference type="SAM" id="MobiDB-lite"/>
    </source>
</evidence>
<feature type="compositionally biased region" description="Basic and acidic residues" evidence="4">
    <location>
        <begin position="183"/>
        <end position="203"/>
    </location>
</feature>